<organism evidence="1 2">
    <name type="scientific">Litomosoides sigmodontis</name>
    <name type="common">Filarial nematode worm</name>
    <dbReference type="NCBI Taxonomy" id="42156"/>
    <lineage>
        <taxon>Eukaryota</taxon>
        <taxon>Metazoa</taxon>
        <taxon>Ecdysozoa</taxon>
        <taxon>Nematoda</taxon>
        <taxon>Chromadorea</taxon>
        <taxon>Rhabditida</taxon>
        <taxon>Spirurina</taxon>
        <taxon>Spiruromorpha</taxon>
        <taxon>Filarioidea</taxon>
        <taxon>Onchocercidae</taxon>
        <taxon>Litomosoides</taxon>
    </lineage>
</organism>
<dbReference type="OMA" id="GRCKYIA"/>
<keyword evidence="2" id="KW-1185">Reference proteome</keyword>
<dbReference type="AlphaFoldDB" id="A0A3P6V8E8"/>
<gene>
    <name evidence="1" type="ORF">NLS_LOCUS7633</name>
</gene>
<protein>
    <submittedName>
        <fullName evidence="1">Uncharacterized protein</fullName>
    </submittedName>
</protein>
<name>A0A3P6V8E8_LITSI</name>
<proteinExistence type="predicted"/>
<accession>A0A3P6V8E8</accession>
<reference evidence="1 2" key="1">
    <citation type="submission" date="2018-08" db="EMBL/GenBank/DDBJ databases">
        <authorList>
            <person name="Laetsch R D."/>
            <person name="Stevens L."/>
            <person name="Kumar S."/>
            <person name="Blaxter L. M."/>
        </authorList>
    </citation>
    <scope>NUCLEOTIDE SEQUENCE [LARGE SCALE GENOMIC DNA]</scope>
</reference>
<dbReference type="EMBL" id="UYRX01000819">
    <property type="protein sequence ID" value="VDK86461.1"/>
    <property type="molecule type" value="Genomic_DNA"/>
</dbReference>
<evidence type="ECO:0000313" key="2">
    <source>
        <dbReference type="Proteomes" id="UP000277928"/>
    </source>
</evidence>
<dbReference type="OrthoDB" id="5795091at2759"/>
<dbReference type="Proteomes" id="UP000277928">
    <property type="component" value="Unassembled WGS sequence"/>
</dbReference>
<evidence type="ECO:0000313" key="1">
    <source>
        <dbReference type="EMBL" id="VDK86461.1"/>
    </source>
</evidence>
<sequence>MLYKGIVTKSKSEFLYVWSKSFGGEAILDKRLVPTCAICVGVWIAFSVKVGSNFIDDFTDIPDLLPTRVNEHGRVMVKARIAFRPNDVSGCNLLAHSNDLGTIGIFQSLTSLKENCDYDVWVERIPQTLSSLEDLYKTSWYINEELSEQIMKTSLERVSSVRRSLSSEFSSRMKLQDNALEESSNMTHTTGSVFGSVESNLDEAQEYSPLCTRSSSKQSFFTEPCAAVERIEEVKEAETVIGLITTSFNGKAFIWSSVLGRGMLLLRFDQKIQHGEWIKFIPCRIDNACRQKEDKLGRCKYIAKKWCVVNPLYPTRSYRTIVSVQVKLFVPRNYRHGLSDLWAEFFGTVSDSLQRINEFWPSNDILGRCFLVRVMEMKDDCDAGSNWVVHKVLQLLENEEAVPNLKSQSFAADALRYMNDNLFIHNAMKKVDWNLVKQLREPHLLPDEILECRTA</sequence>